<sequence>MKRISNAFKLFTQAKNKNKGDNMNYKNFLDLQLSEIGIGTYLGNPDPITNESYKNTIKKGIELGINVVDTAINYRDMESERVISEVLQEVDRSKVIISTKGGYFPRDNRLKIDNITKYLKEEFIDKGIITKDDITPYGNILSPKYIDWSFEKSLENLKTNYIDVYFLHNPEDQLQIVSREKFYQKIWTVFRLLEGKVKEGKLRYYGLATWNGFRVEESHPQHLNLYEIFKIAKEVGGENHHFRFIQLPYNIAMLEAFKLKNQPYEGRYYSTLELANKLGIYTYISAPLLQKRVLRNFPENVKEMFKVKKDVHIPIQFVRSTPYVGTVLIGMSKVEHLLENIEIENYPKLEESEILNIIEK</sequence>
<evidence type="ECO:0000256" key="1">
    <source>
        <dbReference type="ARBA" id="ARBA00023002"/>
    </source>
</evidence>
<evidence type="ECO:0000313" key="3">
    <source>
        <dbReference type="EMBL" id="EEP61243.1"/>
    </source>
</evidence>
<reference evidence="3 4" key="1">
    <citation type="submission" date="2009-04" db="EMBL/GenBank/DDBJ databases">
        <authorList>
            <person name="Reysenbach A.-L."/>
            <person name="Heidelberg J.F."/>
            <person name="Nelson W.C."/>
        </authorList>
    </citation>
    <scope>NUCLEOTIDE SEQUENCE [LARGE SCALE GENOMIC DNA]</scope>
    <source>
        <strain evidence="3 4">SS-5</strain>
    </source>
</reference>
<dbReference type="CDD" id="cd19099">
    <property type="entry name" value="AKR_unchar"/>
    <property type="match status" value="1"/>
</dbReference>
<dbReference type="GO" id="GO:0016491">
    <property type="term" value="F:oxidoreductase activity"/>
    <property type="evidence" value="ECO:0007669"/>
    <property type="project" value="UniProtKB-KW"/>
</dbReference>
<dbReference type="Gene3D" id="3.20.20.100">
    <property type="entry name" value="NADP-dependent oxidoreductase domain"/>
    <property type="match status" value="1"/>
</dbReference>
<dbReference type="SUPFAM" id="SSF51430">
    <property type="entry name" value="NAD(P)-linked oxidoreductase"/>
    <property type="match status" value="1"/>
</dbReference>
<organism evidence="3 4">
    <name type="scientific">Sulfurihydrogenibium yellowstonense SS-5</name>
    <dbReference type="NCBI Taxonomy" id="432331"/>
    <lineage>
        <taxon>Bacteria</taxon>
        <taxon>Pseudomonadati</taxon>
        <taxon>Aquificota</taxon>
        <taxon>Aquificia</taxon>
        <taxon>Aquificales</taxon>
        <taxon>Hydrogenothermaceae</taxon>
        <taxon>Sulfurihydrogenibium</taxon>
    </lineage>
</organism>
<dbReference type="PANTHER" id="PTHR43364:SF4">
    <property type="entry name" value="NAD(P)-LINKED OXIDOREDUCTASE SUPERFAMILY PROTEIN"/>
    <property type="match status" value="1"/>
</dbReference>
<feature type="domain" description="NADP-dependent oxidoreductase" evidence="2">
    <location>
        <begin position="35"/>
        <end position="214"/>
    </location>
</feature>
<dbReference type="Pfam" id="PF00248">
    <property type="entry name" value="Aldo_ket_red"/>
    <property type="match status" value="1"/>
</dbReference>
<dbReference type="PANTHER" id="PTHR43364">
    <property type="entry name" value="NADH-SPECIFIC METHYLGLYOXAL REDUCTASE-RELATED"/>
    <property type="match status" value="1"/>
</dbReference>
<accession>C4FI56</accession>
<dbReference type="Proteomes" id="UP000005540">
    <property type="component" value="Unassembled WGS sequence"/>
</dbReference>
<gene>
    <name evidence="3" type="ORF">SULYE_0240</name>
</gene>
<keyword evidence="4" id="KW-1185">Reference proteome</keyword>
<dbReference type="InterPro" id="IPR050523">
    <property type="entry name" value="AKR_Detox_Biosynth"/>
</dbReference>
<keyword evidence="1" id="KW-0560">Oxidoreductase</keyword>
<dbReference type="EMBL" id="ABZS01000014">
    <property type="protein sequence ID" value="EEP61243.1"/>
    <property type="molecule type" value="Genomic_DNA"/>
</dbReference>
<evidence type="ECO:0000259" key="2">
    <source>
        <dbReference type="Pfam" id="PF00248"/>
    </source>
</evidence>
<evidence type="ECO:0000313" key="4">
    <source>
        <dbReference type="Proteomes" id="UP000005540"/>
    </source>
</evidence>
<name>C4FI56_9AQUI</name>
<dbReference type="AlphaFoldDB" id="C4FI56"/>
<comment type="caution">
    <text evidence="3">The sequence shown here is derived from an EMBL/GenBank/DDBJ whole genome shotgun (WGS) entry which is preliminary data.</text>
</comment>
<proteinExistence type="predicted"/>
<protein>
    <submittedName>
        <fullName evidence="3">Aldo/keto reductase</fullName>
    </submittedName>
</protein>
<dbReference type="InterPro" id="IPR036812">
    <property type="entry name" value="NAD(P)_OxRdtase_dom_sf"/>
</dbReference>
<dbReference type="InterPro" id="IPR023210">
    <property type="entry name" value="NADP_OxRdtase_dom"/>
</dbReference>